<dbReference type="SUPFAM" id="SSF50249">
    <property type="entry name" value="Nucleic acid-binding proteins"/>
    <property type="match status" value="1"/>
</dbReference>
<dbReference type="CDD" id="cd04496">
    <property type="entry name" value="SSB_OBF"/>
    <property type="match status" value="1"/>
</dbReference>
<feature type="short sequence motif" description="Important for interaction with partner proteins" evidence="2">
    <location>
        <begin position="157"/>
        <end position="162"/>
    </location>
</feature>
<sequence>MSRGINKVILVGRLGADPDLRFAPNGTAIARFNIATTDRVPAGEGNWEDRTEWHRVVVFGKLAETCGNYLSKGRLVYVEGRLRTQQWEDSQGIRRYTTEVVAREIQFLDSAGGASQRAGTRGVESTTPDTNKAPEADGGLAEALPPLPPDPNKPADEDDIPF</sequence>
<dbReference type="PROSITE" id="PS50935">
    <property type="entry name" value="SSB"/>
    <property type="match status" value="1"/>
</dbReference>
<dbReference type="GO" id="GO:0003697">
    <property type="term" value="F:single-stranded DNA binding"/>
    <property type="evidence" value="ECO:0007669"/>
    <property type="project" value="UniProtKB-UniRule"/>
</dbReference>
<dbReference type="InterPro" id="IPR012340">
    <property type="entry name" value="NA-bd_OB-fold"/>
</dbReference>
<reference evidence="5" key="1">
    <citation type="journal article" date="2020" name="mSystems">
        <title>Genome- and Community-Level Interaction Insights into Carbon Utilization and Element Cycling Functions of Hydrothermarchaeota in Hydrothermal Sediment.</title>
        <authorList>
            <person name="Zhou Z."/>
            <person name="Liu Y."/>
            <person name="Xu W."/>
            <person name="Pan J."/>
            <person name="Luo Z.H."/>
            <person name="Li M."/>
        </authorList>
    </citation>
    <scope>NUCLEOTIDE SEQUENCE [LARGE SCALE GENOMIC DNA]</scope>
    <source>
        <strain evidence="5">HyVt-19</strain>
    </source>
</reference>
<dbReference type="HAMAP" id="MF_00984">
    <property type="entry name" value="SSB"/>
    <property type="match status" value="1"/>
</dbReference>
<dbReference type="Gene3D" id="2.40.50.140">
    <property type="entry name" value="Nucleic acid-binding proteins"/>
    <property type="match status" value="1"/>
</dbReference>
<dbReference type="Pfam" id="PF00436">
    <property type="entry name" value="SSB"/>
    <property type="match status" value="1"/>
</dbReference>
<feature type="DNA-binding region" evidence="2">
    <location>
        <begin position="53"/>
        <end position="59"/>
    </location>
</feature>
<dbReference type="EMBL" id="DQZW01000200">
    <property type="protein sequence ID" value="HDL90088.1"/>
    <property type="molecule type" value="Genomic_DNA"/>
</dbReference>
<dbReference type="GO" id="GO:0006260">
    <property type="term" value="P:DNA replication"/>
    <property type="evidence" value="ECO:0007669"/>
    <property type="project" value="UniProtKB-UniRule"/>
</dbReference>
<gene>
    <name evidence="5" type="ORF">ENG14_04210</name>
</gene>
<keyword evidence="2" id="KW-0227">DNA damage</keyword>
<keyword evidence="2" id="KW-0233">DNA recombination</keyword>
<dbReference type="NCBIfam" id="TIGR00621">
    <property type="entry name" value="ssb"/>
    <property type="match status" value="1"/>
</dbReference>
<dbReference type="PANTHER" id="PTHR10302">
    <property type="entry name" value="SINGLE-STRANDED DNA-BINDING PROTEIN"/>
    <property type="match status" value="1"/>
</dbReference>
<evidence type="ECO:0000256" key="4">
    <source>
        <dbReference type="SAM" id="MobiDB-lite"/>
    </source>
</evidence>
<evidence type="ECO:0000256" key="3">
    <source>
        <dbReference type="PIRNR" id="PIRNR002070"/>
    </source>
</evidence>
<organism evidence="5">
    <name type="scientific">Thermodesulforhabdus norvegica</name>
    <dbReference type="NCBI Taxonomy" id="39841"/>
    <lineage>
        <taxon>Bacteria</taxon>
        <taxon>Pseudomonadati</taxon>
        <taxon>Thermodesulfobacteriota</taxon>
        <taxon>Syntrophobacteria</taxon>
        <taxon>Syntrophobacterales</taxon>
        <taxon>Thermodesulforhabdaceae</taxon>
        <taxon>Thermodesulforhabdus</taxon>
    </lineage>
</organism>
<dbReference type="GO" id="GO:0006310">
    <property type="term" value="P:DNA recombination"/>
    <property type="evidence" value="ECO:0007669"/>
    <property type="project" value="UniProtKB-UniRule"/>
</dbReference>
<comment type="caution">
    <text evidence="5">The sequence shown here is derived from an EMBL/GenBank/DDBJ whole genome shotgun (WGS) entry which is preliminary data.</text>
</comment>
<evidence type="ECO:0000256" key="1">
    <source>
        <dbReference type="ARBA" id="ARBA00023125"/>
    </source>
</evidence>
<keyword evidence="1 2" id="KW-0238">DNA-binding</keyword>
<dbReference type="PANTHER" id="PTHR10302:SF27">
    <property type="entry name" value="SINGLE-STRANDED DNA-BINDING PROTEIN"/>
    <property type="match status" value="1"/>
</dbReference>
<name>A0A7C1AYD8_9BACT</name>
<dbReference type="GO" id="GO:0006281">
    <property type="term" value="P:DNA repair"/>
    <property type="evidence" value="ECO:0007669"/>
    <property type="project" value="UniProtKB-UniRule"/>
</dbReference>
<protein>
    <recommendedName>
        <fullName evidence="2 3">Single-stranded DNA-binding protein</fullName>
        <shortName evidence="2">SSB</shortName>
    </recommendedName>
</protein>
<comment type="function">
    <text evidence="2">Plays an important role in DNA replication, recombination and repair. Binds to ssDNA and to an array of partner proteins to recruit them to their sites of action during DNA metabolism.</text>
</comment>
<dbReference type="InterPro" id="IPR011344">
    <property type="entry name" value="ssDNA-bd"/>
</dbReference>
<feature type="region of interest" description="Disordered" evidence="4">
    <location>
        <begin position="111"/>
        <end position="162"/>
    </location>
</feature>
<evidence type="ECO:0000313" key="5">
    <source>
        <dbReference type="EMBL" id="HDL90088.1"/>
    </source>
</evidence>
<dbReference type="AlphaFoldDB" id="A0A7C1AYD8"/>
<evidence type="ECO:0000256" key="2">
    <source>
        <dbReference type="HAMAP-Rule" id="MF_00984"/>
    </source>
</evidence>
<accession>A0A7C1AYD8</accession>
<dbReference type="GO" id="GO:0009295">
    <property type="term" value="C:nucleoid"/>
    <property type="evidence" value="ECO:0007669"/>
    <property type="project" value="TreeGrafter"/>
</dbReference>
<dbReference type="Proteomes" id="UP000886355">
    <property type="component" value="Unassembled WGS sequence"/>
</dbReference>
<dbReference type="InterPro" id="IPR000424">
    <property type="entry name" value="Primosome_PriB/ssb"/>
</dbReference>
<comment type="subunit">
    <text evidence="2">Homotetramer.</text>
</comment>
<keyword evidence="2" id="KW-0235">DNA replication</keyword>
<keyword evidence="2" id="KW-0234">DNA repair</keyword>
<dbReference type="PIRSF" id="PIRSF002070">
    <property type="entry name" value="SSB"/>
    <property type="match status" value="1"/>
</dbReference>
<proteinExistence type="inferred from homology"/>